<reference evidence="1 2" key="1">
    <citation type="submission" date="2021-12" db="EMBL/GenBank/DDBJ databases">
        <title>Discovery of the Pendulisporaceae a myxobacterial family with distinct sporulation behavior and unique specialized metabolism.</title>
        <authorList>
            <person name="Garcia R."/>
            <person name="Popoff A."/>
            <person name="Bader C.D."/>
            <person name="Loehr J."/>
            <person name="Walesch S."/>
            <person name="Walt C."/>
            <person name="Boldt J."/>
            <person name="Bunk B."/>
            <person name="Haeckl F.J.F.P.J."/>
            <person name="Gunesch A.P."/>
            <person name="Birkelbach J."/>
            <person name="Nuebel U."/>
            <person name="Pietschmann T."/>
            <person name="Bach T."/>
            <person name="Mueller R."/>
        </authorList>
    </citation>
    <scope>NUCLEOTIDE SEQUENCE [LARGE SCALE GENOMIC DNA]</scope>
    <source>
        <strain evidence="1 2">MSr12523</strain>
    </source>
</reference>
<dbReference type="Proteomes" id="UP001379533">
    <property type="component" value="Chromosome"/>
</dbReference>
<protein>
    <submittedName>
        <fullName evidence="1">Uncharacterized protein</fullName>
    </submittedName>
</protein>
<gene>
    <name evidence="1" type="ORF">LZC95_25950</name>
</gene>
<dbReference type="EMBL" id="CP089982">
    <property type="protein sequence ID" value="WXA89935.1"/>
    <property type="molecule type" value="Genomic_DNA"/>
</dbReference>
<proteinExistence type="predicted"/>
<keyword evidence="2" id="KW-1185">Reference proteome</keyword>
<name>A0ABZ2JXB5_9BACT</name>
<dbReference type="RefSeq" id="WP_394840548.1">
    <property type="nucleotide sequence ID" value="NZ_CP089982.1"/>
</dbReference>
<accession>A0ABZ2JXB5</accession>
<organism evidence="1 2">
    <name type="scientific">Pendulispora brunnea</name>
    <dbReference type="NCBI Taxonomy" id="2905690"/>
    <lineage>
        <taxon>Bacteria</taxon>
        <taxon>Pseudomonadati</taxon>
        <taxon>Myxococcota</taxon>
        <taxon>Myxococcia</taxon>
        <taxon>Myxococcales</taxon>
        <taxon>Sorangiineae</taxon>
        <taxon>Pendulisporaceae</taxon>
        <taxon>Pendulispora</taxon>
    </lineage>
</organism>
<evidence type="ECO:0000313" key="2">
    <source>
        <dbReference type="Proteomes" id="UP001379533"/>
    </source>
</evidence>
<evidence type="ECO:0000313" key="1">
    <source>
        <dbReference type="EMBL" id="WXA89935.1"/>
    </source>
</evidence>
<sequence length="118" mass="12861">MSQGALFVGWGSIIAGRERAAANVLGEALGYLERLKAEKTIERFETVLLEPHGGELEGFVLITGDKEKLARLRVDDEFVRVIVGVQLVHAKVGVVGAHTGEGLGALLRIWDEQEEKLL</sequence>